<organism evidence="2 3">
    <name type="scientific">Verticillium longisporum</name>
    <name type="common">Verticillium dahliae var. longisporum</name>
    <dbReference type="NCBI Taxonomy" id="100787"/>
    <lineage>
        <taxon>Eukaryota</taxon>
        <taxon>Fungi</taxon>
        <taxon>Dikarya</taxon>
        <taxon>Ascomycota</taxon>
        <taxon>Pezizomycotina</taxon>
        <taxon>Sordariomycetes</taxon>
        <taxon>Hypocreomycetidae</taxon>
        <taxon>Glomerellales</taxon>
        <taxon>Plectosphaerellaceae</taxon>
        <taxon>Verticillium</taxon>
    </lineage>
</organism>
<proteinExistence type="predicted"/>
<evidence type="ECO:0000313" key="2">
    <source>
        <dbReference type="EMBL" id="CRK31666.1"/>
    </source>
</evidence>
<dbReference type="Gene3D" id="1.10.510.10">
    <property type="entry name" value="Transferase(Phosphotransferase) domain 1"/>
    <property type="match status" value="1"/>
</dbReference>
<dbReference type="STRING" id="100787.A0A0G4MBX2"/>
<dbReference type="Proteomes" id="UP000044602">
    <property type="component" value="Unassembled WGS sequence"/>
</dbReference>
<dbReference type="InterPro" id="IPR011009">
    <property type="entry name" value="Kinase-like_dom_sf"/>
</dbReference>
<dbReference type="GO" id="GO:0005524">
    <property type="term" value="F:ATP binding"/>
    <property type="evidence" value="ECO:0007669"/>
    <property type="project" value="InterPro"/>
</dbReference>
<sequence>MAPIWRPALRISRFSVLKRDFRVFTVWYETKVEKWKNQVCCTVEALHTAGVIWGDVKADNVLIDENDDAWVTDFGGGYTEGWVKKESAGSLAGDAEGLTTILKTIGV</sequence>
<evidence type="ECO:0000313" key="3">
    <source>
        <dbReference type="Proteomes" id="UP000044602"/>
    </source>
</evidence>
<evidence type="ECO:0000259" key="1">
    <source>
        <dbReference type="PROSITE" id="PS50011"/>
    </source>
</evidence>
<keyword evidence="3" id="KW-1185">Reference proteome</keyword>
<accession>A0A0G4MBX2</accession>
<dbReference type="InterPro" id="IPR000719">
    <property type="entry name" value="Prot_kinase_dom"/>
</dbReference>
<feature type="domain" description="Protein kinase" evidence="1">
    <location>
        <begin position="1"/>
        <end position="107"/>
    </location>
</feature>
<dbReference type="AlphaFoldDB" id="A0A0G4MBX2"/>
<protein>
    <recommendedName>
        <fullName evidence="1">Protein kinase domain-containing protein</fullName>
    </recommendedName>
</protein>
<dbReference type="EMBL" id="CVQH01021851">
    <property type="protein sequence ID" value="CRK31666.1"/>
    <property type="molecule type" value="Genomic_DNA"/>
</dbReference>
<dbReference type="GO" id="GO:0004672">
    <property type="term" value="F:protein kinase activity"/>
    <property type="evidence" value="ECO:0007669"/>
    <property type="project" value="InterPro"/>
</dbReference>
<dbReference type="PROSITE" id="PS50011">
    <property type="entry name" value="PROTEIN_KINASE_DOM"/>
    <property type="match status" value="1"/>
</dbReference>
<dbReference type="Pfam" id="PF00069">
    <property type="entry name" value="Pkinase"/>
    <property type="match status" value="1"/>
</dbReference>
<name>A0A0G4MBX2_VERLO</name>
<gene>
    <name evidence="2" type="ORF">BN1708_016006</name>
</gene>
<dbReference type="SUPFAM" id="SSF56112">
    <property type="entry name" value="Protein kinase-like (PK-like)"/>
    <property type="match status" value="1"/>
</dbReference>
<reference evidence="2 3" key="1">
    <citation type="submission" date="2015-05" db="EMBL/GenBank/DDBJ databases">
        <authorList>
            <person name="Wang D.B."/>
            <person name="Wang M."/>
        </authorList>
    </citation>
    <scope>NUCLEOTIDE SEQUENCE [LARGE SCALE GENOMIC DNA]</scope>
    <source>
        <strain evidence="2">VL1</strain>
    </source>
</reference>